<dbReference type="KEGG" id="vg:17699690"/>
<organism evidence="1 2">
    <name type="scientific">Burkholderia phage JG068</name>
    <dbReference type="NCBI Taxonomy" id="1401297"/>
    <lineage>
        <taxon>Viruses</taxon>
        <taxon>Duplodnaviria</taxon>
        <taxon>Heunggongvirae</taxon>
        <taxon>Uroviricota</taxon>
        <taxon>Caudoviricetes</taxon>
        <taxon>Autographivirales</taxon>
        <taxon>Autonotataviridae</taxon>
        <taxon>Mguuvirus</taxon>
        <taxon>Mguuvirus JG068</taxon>
    </lineage>
</organism>
<dbReference type="Gene3D" id="3.40.1360.10">
    <property type="match status" value="1"/>
</dbReference>
<dbReference type="CDD" id="cd01029">
    <property type="entry name" value="TOPRIM_primases"/>
    <property type="match status" value="1"/>
</dbReference>
<reference evidence="1 2" key="1">
    <citation type="journal article" date="2013" name="BMC Genomics">
        <title>Genomic characterization of JG068, a novel virulent podovirus active against Burkholderia cenocepacia.</title>
        <authorList>
            <person name="Lynch K.H."/>
            <person name="Abdu A.H."/>
            <person name="Schobert M."/>
            <person name="Dennis J.J."/>
        </authorList>
    </citation>
    <scope>NUCLEOTIDE SEQUENCE [LARGE SCALE GENOMIC DNA]</scope>
</reference>
<dbReference type="OrthoDB" id="5323at10239"/>
<sequence>MLNPDSWLEKAKALPEGGRARTSHDCGPGRVLVIEHKEDGWRAHCFRCSTQEGEGWVAKPAPTLGERIERQRRIQAAGAAAKSRGYLTMPEGVADPQEWPTPARAWLYKAGMSNEDIKQFGAVWSPDMERVILPLYRDGRLTYWQGRNYGVVDDYNPKYLNPPVDRDKLLYQGASEWPTGPLVITEDILSAWKVQKAGFEAWSIMGTSLSEANLVLILKTNQPVVLWLDPDEAGQRGMRKMIRTLRAYGVDTCRVDSERDPKLLSRYDIRRLLYGTGRYASPDTEEAGTLWIVDPGSSETRP</sequence>
<dbReference type="Pfam" id="PF13155">
    <property type="entry name" value="Toprim_2"/>
    <property type="match status" value="1"/>
</dbReference>
<keyword evidence="2" id="KW-1185">Reference proteome</keyword>
<dbReference type="InterPro" id="IPR034154">
    <property type="entry name" value="TOPRIM_DnaG/twinkle"/>
</dbReference>
<name>U3PFN5_9CAUD</name>
<accession>U3PFN5</accession>
<dbReference type="EMBL" id="KC853746">
    <property type="protein sequence ID" value="AGW43594.1"/>
    <property type="molecule type" value="Genomic_DNA"/>
</dbReference>
<protein>
    <submittedName>
        <fullName evidence="1">DNA primase</fullName>
    </submittedName>
</protein>
<dbReference type="Proteomes" id="UP000016892">
    <property type="component" value="Segment"/>
</dbReference>
<dbReference type="GeneID" id="17699690"/>
<evidence type="ECO:0000313" key="1">
    <source>
        <dbReference type="EMBL" id="AGW43594.1"/>
    </source>
</evidence>
<proteinExistence type="predicted"/>
<evidence type="ECO:0000313" key="2">
    <source>
        <dbReference type="Proteomes" id="UP000016892"/>
    </source>
</evidence>
<dbReference type="SUPFAM" id="SSF56731">
    <property type="entry name" value="DNA primase core"/>
    <property type="match status" value="1"/>
</dbReference>
<gene>
    <name evidence="1" type="ORF">JG068_012</name>
</gene>
<dbReference type="RefSeq" id="YP_008853851.1">
    <property type="nucleotide sequence ID" value="NC_022916.1"/>
</dbReference>